<accession>A0A9C6T5R0</accession>
<reference evidence="2" key="2">
    <citation type="submission" date="2025-08" db="UniProtKB">
        <authorList>
            <consortium name="RefSeq"/>
        </authorList>
    </citation>
    <scope>IDENTIFICATION</scope>
    <source>
        <tissue evidence="2">Whole plant</tissue>
    </source>
</reference>
<organism evidence="1 2">
    <name type="scientific">Arachis duranensis</name>
    <name type="common">Wild peanut</name>
    <dbReference type="NCBI Taxonomy" id="130453"/>
    <lineage>
        <taxon>Eukaryota</taxon>
        <taxon>Viridiplantae</taxon>
        <taxon>Streptophyta</taxon>
        <taxon>Embryophyta</taxon>
        <taxon>Tracheophyta</taxon>
        <taxon>Spermatophyta</taxon>
        <taxon>Magnoliopsida</taxon>
        <taxon>eudicotyledons</taxon>
        <taxon>Gunneridae</taxon>
        <taxon>Pentapetalae</taxon>
        <taxon>rosids</taxon>
        <taxon>fabids</taxon>
        <taxon>Fabales</taxon>
        <taxon>Fabaceae</taxon>
        <taxon>Papilionoideae</taxon>
        <taxon>50 kb inversion clade</taxon>
        <taxon>dalbergioids sensu lato</taxon>
        <taxon>Dalbergieae</taxon>
        <taxon>Pterocarpus clade</taxon>
        <taxon>Arachis</taxon>
    </lineage>
</organism>
<evidence type="ECO:0000313" key="2">
    <source>
        <dbReference type="RefSeq" id="XP_052107590.1"/>
    </source>
</evidence>
<evidence type="ECO:0000313" key="1">
    <source>
        <dbReference type="Proteomes" id="UP000515211"/>
    </source>
</evidence>
<dbReference type="PANTHER" id="PTHR11439">
    <property type="entry name" value="GAG-POL-RELATED RETROTRANSPOSON"/>
    <property type="match status" value="1"/>
</dbReference>
<dbReference type="GeneID" id="127740570"/>
<reference evidence="1" key="1">
    <citation type="journal article" date="2016" name="Nat. Genet.">
        <title>The genome sequences of Arachis duranensis and Arachis ipaensis, the diploid ancestors of cultivated peanut.</title>
        <authorList>
            <person name="Bertioli D.J."/>
            <person name="Cannon S.B."/>
            <person name="Froenicke L."/>
            <person name="Huang G."/>
            <person name="Farmer A.D."/>
            <person name="Cannon E.K."/>
            <person name="Liu X."/>
            <person name="Gao D."/>
            <person name="Clevenger J."/>
            <person name="Dash S."/>
            <person name="Ren L."/>
            <person name="Moretzsohn M.C."/>
            <person name="Shirasawa K."/>
            <person name="Huang W."/>
            <person name="Vidigal B."/>
            <person name="Abernathy B."/>
            <person name="Chu Y."/>
            <person name="Niederhuth C.E."/>
            <person name="Umale P."/>
            <person name="Araujo A.C."/>
            <person name="Kozik A."/>
            <person name="Kim K.D."/>
            <person name="Burow M.D."/>
            <person name="Varshney R.K."/>
            <person name="Wang X."/>
            <person name="Zhang X."/>
            <person name="Barkley N."/>
            <person name="Guimaraes P.M."/>
            <person name="Isobe S."/>
            <person name="Guo B."/>
            <person name="Liao B."/>
            <person name="Stalker H.T."/>
            <person name="Schmitz R.J."/>
            <person name="Scheffler B.E."/>
            <person name="Leal-Bertioli S.C."/>
            <person name="Xun X."/>
            <person name="Jackson S.A."/>
            <person name="Michelmore R."/>
            <person name="Ozias-Akins P."/>
        </authorList>
    </citation>
    <scope>NUCLEOTIDE SEQUENCE [LARGE SCALE GENOMIC DNA]</scope>
    <source>
        <strain evidence="1">cv. V14167</strain>
    </source>
</reference>
<name>A0A9C6T5R0_ARADU</name>
<dbReference type="RefSeq" id="XP_052107590.1">
    <property type="nucleotide sequence ID" value="XM_052251630.1"/>
</dbReference>
<dbReference type="Proteomes" id="UP000515211">
    <property type="component" value="Chromosome 7"/>
</dbReference>
<protein>
    <submittedName>
        <fullName evidence="2">Secreted RxLR effector protein 161-like</fullName>
    </submittedName>
</protein>
<dbReference type="PANTHER" id="PTHR11439:SF483">
    <property type="entry name" value="PEPTIDE SYNTHASE GLIP-LIKE, PUTATIVE (AFU_ORTHOLOGUE AFUA_3G12920)-RELATED"/>
    <property type="match status" value="1"/>
</dbReference>
<dbReference type="AlphaFoldDB" id="A0A9C6T5R0"/>
<keyword evidence="1" id="KW-1185">Reference proteome</keyword>
<dbReference type="CDD" id="cd09272">
    <property type="entry name" value="RNase_HI_RT_Ty1"/>
    <property type="match status" value="1"/>
</dbReference>
<proteinExistence type="predicted"/>
<sequence>MNNYKAVSTPLVHNEKLQKEDGFGEADALQYKSLIRSLLYLTTTRLDIMYSTSLLSRFKQKPSQKNYGTARRILRYLQDIKDYGIHHKSTEDPKLLGYTDSDEARSTDDMKSNYGYAITLRSGVFSWASKEQKTMAQSSAKAKYVATANATSQAIWLWKIFEDIEEQQEEPITMLCDNK</sequence>
<dbReference type="KEGG" id="adu:127740570"/>
<gene>
    <name evidence="2" type="primary">LOC127740570</name>
</gene>